<keyword evidence="3" id="KW-0472">Membrane</keyword>
<feature type="coiled-coil region" evidence="2">
    <location>
        <begin position="171"/>
        <end position="204"/>
    </location>
</feature>
<keyword evidence="3" id="KW-0812">Transmembrane</keyword>
<dbReference type="InterPro" id="IPR001932">
    <property type="entry name" value="PPM-type_phosphatase-like_dom"/>
</dbReference>
<evidence type="ECO:0000256" key="2">
    <source>
        <dbReference type="SAM" id="Coils"/>
    </source>
</evidence>
<dbReference type="GO" id="GO:0016791">
    <property type="term" value="F:phosphatase activity"/>
    <property type="evidence" value="ECO:0007669"/>
    <property type="project" value="TreeGrafter"/>
</dbReference>
<feature type="transmembrane region" description="Helical" evidence="3">
    <location>
        <begin position="20"/>
        <end position="41"/>
    </location>
</feature>
<protein>
    <submittedName>
        <fullName evidence="5">Protein serine/threonine phosphatase with extracellular sensor</fullName>
    </submittedName>
</protein>
<dbReference type="SMART" id="SM00331">
    <property type="entry name" value="PP2C_SIG"/>
    <property type="match status" value="1"/>
</dbReference>
<organism evidence="5 6">
    <name type="scientific">Turneriella parva (strain ATCC BAA-1111 / DSM 21527 / NCTC 11395 / H)</name>
    <name type="common">Leptospira parva</name>
    <dbReference type="NCBI Taxonomy" id="869212"/>
    <lineage>
        <taxon>Bacteria</taxon>
        <taxon>Pseudomonadati</taxon>
        <taxon>Spirochaetota</taxon>
        <taxon>Spirochaetia</taxon>
        <taxon>Leptospirales</taxon>
        <taxon>Leptospiraceae</taxon>
        <taxon>Turneriella</taxon>
    </lineage>
</organism>
<dbReference type="SUPFAM" id="SSF81606">
    <property type="entry name" value="PP2C-like"/>
    <property type="match status" value="1"/>
</dbReference>
<dbReference type="SMART" id="SM00304">
    <property type="entry name" value="HAMP"/>
    <property type="match status" value="1"/>
</dbReference>
<keyword evidence="6" id="KW-1185">Reference proteome</keyword>
<dbReference type="Gene3D" id="6.10.340.10">
    <property type="match status" value="1"/>
</dbReference>
<dbReference type="Pfam" id="PF00672">
    <property type="entry name" value="HAMP"/>
    <property type="match status" value="1"/>
</dbReference>
<keyword evidence="2" id="KW-0175">Coiled coil</keyword>
<gene>
    <name evidence="5" type="ordered locus">Turpa_3113</name>
</gene>
<evidence type="ECO:0000256" key="3">
    <source>
        <dbReference type="SAM" id="Phobius"/>
    </source>
</evidence>
<keyword evidence="3" id="KW-1133">Transmembrane helix</keyword>
<evidence type="ECO:0000256" key="1">
    <source>
        <dbReference type="ARBA" id="ARBA00022801"/>
    </source>
</evidence>
<dbReference type="Proteomes" id="UP000006048">
    <property type="component" value="Chromosome"/>
</dbReference>
<dbReference type="GO" id="GO:0007165">
    <property type="term" value="P:signal transduction"/>
    <property type="evidence" value="ECO:0007669"/>
    <property type="project" value="InterPro"/>
</dbReference>
<dbReference type="PANTHER" id="PTHR43156">
    <property type="entry name" value="STAGE II SPORULATION PROTEIN E-RELATED"/>
    <property type="match status" value="1"/>
</dbReference>
<dbReference type="GO" id="GO:0016020">
    <property type="term" value="C:membrane"/>
    <property type="evidence" value="ECO:0007669"/>
    <property type="project" value="InterPro"/>
</dbReference>
<dbReference type="KEGG" id="tpx:Turpa_3113"/>
<evidence type="ECO:0000313" key="6">
    <source>
        <dbReference type="Proteomes" id="UP000006048"/>
    </source>
</evidence>
<dbReference type="HOGENOM" id="CLU_307155_0_0_12"/>
<dbReference type="OrthoDB" id="343514at2"/>
<reference evidence="5 6" key="1">
    <citation type="submission" date="2012-06" db="EMBL/GenBank/DDBJ databases">
        <title>The complete chromosome of genome of Turneriella parva DSM 21527.</title>
        <authorList>
            <consortium name="US DOE Joint Genome Institute (JGI-PGF)"/>
            <person name="Lucas S."/>
            <person name="Han J."/>
            <person name="Lapidus A."/>
            <person name="Bruce D."/>
            <person name="Goodwin L."/>
            <person name="Pitluck S."/>
            <person name="Peters L."/>
            <person name="Kyrpides N."/>
            <person name="Mavromatis K."/>
            <person name="Ivanova N."/>
            <person name="Mikhailova N."/>
            <person name="Chertkov O."/>
            <person name="Detter J.C."/>
            <person name="Tapia R."/>
            <person name="Han C."/>
            <person name="Land M."/>
            <person name="Hauser L."/>
            <person name="Markowitz V."/>
            <person name="Cheng J.-F."/>
            <person name="Hugenholtz P."/>
            <person name="Woyke T."/>
            <person name="Wu D."/>
            <person name="Gronow S."/>
            <person name="Wellnitz S."/>
            <person name="Brambilla E."/>
            <person name="Klenk H.-P."/>
            <person name="Eisen J.A."/>
        </authorList>
    </citation>
    <scope>NUCLEOTIDE SEQUENCE [LARGE SCALE GENOMIC DNA]</scope>
    <source>
        <strain evidence="6">ATCC BAA-1111 / DSM 21527 / NCTC 11395 / H</strain>
    </source>
</reference>
<dbReference type="Gene3D" id="3.60.40.10">
    <property type="entry name" value="PPM-type phosphatase domain"/>
    <property type="match status" value="1"/>
</dbReference>
<feature type="coiled-coil region" evidence="2">
    <location>
        <begin position="420"/>
        <end position="489"/>
    </location>
</feature>
<accession>I4B8Z5</accession>
<dbReference type="STRING" id="869212.Turpa_3113"/>
<dbReference type="AlphaFoldDB" id="I4B8Z5"/>
<dbReference type="PATRIC" id="fig|869212.3.peg.3140"/>
<feature type="domain" description="HAMP" evidence="4">
    <location>
        <begin position="654"/>
        <end position="706"/>
    </location>
</feature>
<dbReference type="InterPro" id="IPR052016">
    <property type="entry name" value="Bact_Sigma-Reg"/>
</dbReference>
<dbReference type="PROSITE" id="PS50885">
    <property type="entry name" value="HAMP"/>
    <property type="match status" value="1"/>
</dbReference>
<feature type="transmembrane region" description="Helical" evidence="3">
    <location>
        <begin position="634"/>
        <end position="652"/>
    </location>
</feature>
<evidence type="ECO:0000313" key="5">
    <source>
        <dbReference type="EMBL" id="AFM13752.1"/>
    </source>
</evidence>
<keyword evidence="1" id="KW-0378">Hydrolase</keyword>
<dbReference type="CDD" id="cd06225">
    <property type="entry name" value="HAMP"/>
    <property type="match status" value="1"/>
</dbReference>
<proteinExistence type="predicted"/>
<dbReference type="EMBL" id="CP002959">
    <property type="protein sequence ID" value="AFM13752.1"/>
    <property type="molecule type" value="Genomic_DNA"/>
</dbReference>
<name>I4B8Z5_TURPD</name>
<dbReference type="RefSeq" id="WP_014804252.1">
    <property type="nucleotide sequence ID" value="NC_018020.1"/>
</dbReference>
<dbReference type="InterPro" id="IPR003660">
    <property type="entry name" value="HAMP_dom"/>
</dbReference>
<dbReference type="PANTHER" id="PTHR43156:SF2">
    <property type="entry name" value="STAGE II SPORULATION PROTEIN E"/>
    <property type="match status" value="1"/>
</dbReference>
<dbReference type="InterPro" id="IPR036457">
    <property type="entry name" value="PPM-type-like_dom_sf"/>
</dbReference>
<evidence type="ECO:0000259" key="4">
    <source>
        <dbReference type="PROSITE" id="PS50885"/>
    </source>
</evidence>
<sequence length="963" mass="108519">MKNLWQRILPAISPGIRLKLTFFTLFFVSALLVLSFLLSYITQKNELSKSLDNEVKVPLNMVAHNVGELHRIADGLIQIEIFNLRRKQSAEKARRFKKTVMVKEQTIGNRWRNLVKTFGGNVKYTYEAQRFDTYFSSYLTEKNLKEFETLLKSFIDFTLNTTVSAKQFNSLRAAAARVAEIEQRLEAYKKAEDQKSEAEKKEEKRLQSLVSTRRGQLIDLLRKPFEPLFVSRLEQASFRPGTIRILSYGNEDYKDYRQAPRMLDTASFFRQMARERKQEEALFPQESFRAYREAFFSGEQNAAQSAEFTYRSQPHEARFSPIYVNRPVVERARKILAYQAKGSGDLLEKFAAVDQKYIKLLKEAADRKSERLKVLREKSIPPYKDAEFMNLSAEYRKLAEKRDAELLAATNYKELEKAYLDATAQRLKEARNSRAAAEKEIKNIEAQLKSAEKKKTEAGQSSEELEVALEKQKKNLDDAERSMQELALVETGIGGNAELEVIEALYSLRNAALLARTRLSLVSEQSALDSVLKTASGRKNRDREFAMLRQFVYEARSETDFKVPRGQVSPLAGGVLAVSRTEAEDYMHDLDTIAITEQSGLARLLLRENVVGFNISIINKEEGFERIRKATQTLLIFLSIIAVLAIFAAWYFSGVAVRRIASLSATSALVRDGNLKVEFNAKGYDELATLGKSLNGMVEGLREREEMRGELMAAEEIQKRLLPSEVPKNLKGRADIAGFYKAMAGVGGDYFDYIGLGSDFVAIAMGDVSNHGVGPALVMAMTRSQLHAALREKEISLKQILLKLNEQLYEETPANIFVTFFLALYNLKTGELQYVSAGHSKPLFMTAAGKAKYLEAGGMPLGMDDNDFFATTIELQKVKLAPGDTFLQYTDGLSEAMNPEREQFGYERMQAELQSLQGQAPDAVLAALANAIEKFTGTRLDQPGPSALSDDIALVCLKRQGDI</sequence>
<dbReference type="Pfam" id="PF07228">
    <property type="entry name" value="SpoIIE"/>
    <property type="match status" value="1"/>
</dbReference>